<dbReference type="Proteomes" id="UP000777438">
    <property type="component" value="Unassembled WGS sequence"/>
</dbReference>
<keyword evidence="3" id="KW-1185">Reference proteome</keyword>
<dbReference type="AlphaFoldDB" id="A0A9P8WDD4"/>
<feature type="signal peptide" evidence="1">
    <location>
        <begin position="1"/>
        <end position="15"/>
    </location>
</feature>
<protein>
    <submittedName>
        <fullName evidence="2">Uncharacterized protein</fullName>
    </submittedName>
</protein>
<name>A0A9P8WDD4_9HYPO</name>
<evidence type="ECO:0000313" key="3">
    <source>
        <dbReference type="Proteomes" id="UP000777438"/>
    </source>
</evidence>
<dbReference type="EMBL" id="JAGPYM010000003">
    <property type="protein sequence ID" value="KAH6896870.1"/>
    <property type="molecule type" value="Genomic_DNA"/>
</dbReference>
<comment type="caution">
    <text evidence="2">The sequence shown here is derived from an EMBL/GenBank/DDBJ whole genome shotgun (WGS) entry which is preliminary data.</text>
</comment>
<gene>
    <name evidence="2" type="ORF">B0T10DRAFT_454757</name>
</gene>
<keyword evidence="1" id="KW-0732">Signal</keyword>
<reference evidence="2 3" key="1">
    <citation type="journal article" date="2021" name="Nat. Commun.">
        <title>Genetic determinants of endophytism in the Arabidopsis root mycobiome.</title>
        <authorList>
            <person name="Mesny F."/>
            <person name="Miyauchi S."/>
            <person name="Thiergart T."/>
            <person name="Pickel B."/>
            <person name="Atanasova L."/>
            <person name="Karlsson M."/>
            <person name="Huettel B."/>
            <person name="Barry K.W."/>
            <person name="Haridas S."/>
            <person name="Chen C."/>
            <person name="Bauer D."/>
            <person name="Andreopoulos W."/>
            <person name="Pangilinan J."/>
            <person name="LaButti K."/>
            <person name="Riley R."/>
            <person name="Lipzen A."/>
            <person name="Clum A."/>
            <person name="Drula E."/>
            <person name="Henrissat B."/>
            <person name="Kohler A."/>
            <person name="Grigoriev I.V."/>
            <person name="Martin F.M."/>
            <person name="Hacquard S."/>
        </authorList>
    </citation>
    <scope>NUCLEOTIDE SEQUENCE [LARGE SCALE GENOMIC DNA]</scope>
    <source>
        <strain evidence="2 3">MPI-CAGE-CH-0241</strain>
    </source>
</reference>
<sequence length="161" mass="17905">MLKLVALAWAAGRLGLLCPSRVSVDELPKAGGWGPTWHICSKPDVHWEDQQADERVLSGCLAFGRFGYEVDWWANRQDRSICSPIETTSVVVQVVQTCAILRDRQGLQMVNTPDDEMPRRAACQCCRSAHHRGSRDRAHTGPPWNCDFGYGSGIIMPRGEA</sequence>
<evidence type="ECO:0000256" key="1">
    <source>
        <dbReference type="SAM" id="SignalP"/>
    </source>
</evidence>
<feature type="chain" id="PRO_5040183947" evidence="1">
    <location>
        <begin position="16"/>
        <end position="161"/>
    </location>
</feature>
<accession>A0A9P8WDD4</accession>
<evidence type="ECO:0000313" key="2">
    <source>
        <dbReference type="EMBL" id="KAH6896870.1"/>
    </source>
</evidence>
<organism evidence="2 3">
    <name type="scientific">Thelonectria olida</name>
    <dbReference type="NCBI Taxonomy" id="1576542"/>
    <lineage>
        <taxon>Eukaryota</taxon>
        <taxon>Fungi</taxon>
        <taxon>Dikarya</taxon>
        <taxon>Ascomycota</taxon>
        <taxon>Pezizomycotina</taxon>
        <taxon>Sordariomycetes</taxon>
        <taxon>Hypocreomycetidae</taxon>
        <taxon>Hypocreales</taxon>
        <taxon>Nectriaceae</taxon>
        <taxon>Thelonectria</taxon>
    </lineage>
</organism>
<proteinExistence type="predicted"/>